<name>A0AAV1L7Y0_9NEOP</name>
<dbReference type="EC" id="3.1.2.14" evidence="1"/>
<dbReference type="EMBL" id="CAVLGL010000085">
    <property type="protein sequence ID" value="CAK1590494.1"/>
    <property type="molecule type" value="Genomic_DNA"/>
</dbReference>
<evidence type="ECO:0000256" key="1">
    <source>
        <dbReference type="ARBA" id="ARBA00012480"/>
    </source>
</evidence>
<dbReference type="AlphaFoldDB" id="A0AAV1L7Y0"/>
<reference evidence="3 4" key="1">
    <citation type="submission" date="2023-11" db="EMBL/GenBank/DDBJ databases">
        <authorList>
            <person name="Hedman E."/>
            <person name="Englund M."/>
            <person name="Stromberg M."/>
            <person name="Nyberg Akerstrom W."/>
            <person name="Nylinder S."/>
            <person name="Jareborg N."/>
            <person name="Kallberg Y."/>
            <person name="Kronander E."/>
        </authorList>
    </citation>
    <scope>NUCLEOTIDE SEQUENCE [LARGE SCALE GENOMIC DNA]</scope>
</reference>
<dbReference type="InterPro" id="IPR029058">
    <property type="entry name" value="AB_hydrolase_fold"/>
</dbReference>
<evidence type="ECO:0000259" key="2">
    <source>
        <dbReference type="Pfam" id="PF00975"/>
    </source>
</evidence>
<gene>
    <name evidence="3" type="ORF">PARMNEM_LOCUS10848</name>
</gene>
<feature type="domain" description="Thioesterase" evidence="2">
    <location>
        <begin position="25"/>
        <end position="147"/>
    </location>
</feature>
<dbReference type="GO" id="GO:0016297">
    <property type="term" value="F:fatty acyl-[ACP] hydrolase activity"/>
    <property type="evidence" value="ECO:0007669"/>
    <property type="project" value="UniProtKB-EC"/>
</dbReference>
<dbReference type="SUPFAM" id="SSF53474">
    <property type="entry name" value="alpha/beta-Hydrolases"/>
    <property type="match status" value="1"/>
</dbReference>
<protein>
    <recommendedName>
        <fullName evidence="1">oleoyl-[acyl-carrier-protein] hydrolase</fullName>
        <ecNumber evidence="1">3.1.2.14</ecNumber>
    </recommendedName>
</protein>
<proteinExistence type="predicted"/>
<dbReference type="Gene3D" id="3.40.50.1820">
    <property type="entry name" value="alpha/beta hydrolase"/>
    <property type="match status" value="1"/>
</dbReference>
<dbReference type="Pfam" id="PF00975">
    <property type="entry name" value="Thioesterase"/>
    <property type="match status" value="1"/>
</dbReference>
<dbReference type="InterPro" id="IPR001031">
    <property type="entry name" value="Thioesterase"/>
</dbReference>
<keyword evidence="4" id="KW-1185">Reference proteome</keyword>
<organism evidence="3 4">
    <name type="scientific">Parnassius mnemosyne</name>
    <name type="common">clouded apollo</name>
    <dbReference type="NCBI Taxonomy" id="213953"/>
    <lineage>
        <taxon>Eukaryota</taxon>
        <taxon>Metazoa</taxon>
        <taxon>Ecdysozoa</taxon>
        <taxon>Arthropoda</taxon>
        <taxon>Hexapoda</taxon>
        <taxon>Insecta</taxon>
        <taxon>Pterygota</taxon>
        <taxon>Neoptera</taxon>
        <taxon>Endopterygota</taxon>
        <taxon>Lepidoptera</taxon>
        <taxon>Glossata</taxon>
        <taxon>Ditrysia</taxon>
        <taxon>Papilionoidea</taxon>
        <taxon>Papilionidae</taxon>
        <taxon>Parnassiinae</taxon>
        <taxon>Parnassini</taxon>
        <taxon>Parnassius</taxon>
        <taxon>Driopa</taxon>
    </lineage>
</organism>
<accession>A0AAV1L7Y0</accession>
<evidence type="ECO:0000313" key="3">
    <source>
        <dbReference type="EMBL" id="CAK1590494.1"/>
    </source>
</evidence>
<sequence>MVFLPTLANSSAMRDDEFDVSQTYLCIIPGLEGHHDRFRVLCERLKVPAIILQPGLDRPDETISNLAQRYAEILLKKAPLKENFYLLGYESGSLVALEMAAILEDHGFTGTVFLVGESPEKIQSAINERLKEYDSDEALQLAVARHMVKLMIGGRTDELETALCGASTWQEKVEACLRSILGRVSHSVQYAQELIESAYGRIKQVQCYNLKVKELRSKLVLIRAASSTANPEALSLQRHSQQPISVYQLRAPLAYTTADLRCSAIINSHLNNEILEAFEKKNLCDTYLLNTQLFVTMDES</sequence>
<dbReference type="Proteomes" id="UP001314205">
    <property type="component" value="Unassembled WGS sequence"/>
</dbReference>
<evidence type="ECO:0000313" key="4">
    <source>
        <dbReference type="Proteomes" id="UP001314205"/>
    </source>
</evidence>
<comment type="caution">
    <text evidence="3">The sequence shown here is derived from an EMBL/GenBank/DDBJ whole genome shotgun (WGS) entry which is preliminary data.</text>
</comment>